<comment type="function">
    <text evidence="13">Cleaves the gamma-glutamyl peptide bond of glutathione and glutathione conjugates.</text>
</comment>
<evidence type="ECO:0000256" key="14">
    <source>
        <dbReference type="SAM" id="MobiDB-lite"/>
    </source>
</evidence>
<evidence type="ECO:0000256" key="9">
    <source>
        <dbReference type="ARBA" id="ARBA00023315"/>
    </source>
</evidence>
<dbReference type="UniPathway" id="UPA00204"/>
<evidence type="ECO:0000256" key="15">
    <source>
        <dbReference type="SAM" id="Phobius"/>
    </source>
</evidence>
<evidence type="ECO:0000256" key="8">
    <source>
        <dbReference type="ARBA" id="ARBA00023180"/>
    </source>
</evidence>
<keyword evidence="15" id="KW-0812">Transmembrane</keyword>
<comment type="catalytic activity">
    <reaction evidence="2 13">
        <text>glutathione + H2O = L-cysteinylglycine + L-glutamate</text>
        <dbReference type="Rhea" id="RHEA:28807"/>
        <dbReference type="ChEBI" id="CHEBI:15377"/>
        <dbReference type="ChEBI" id="CHEBI:29985"/>
        <dbReference type="ChEBI" id="CHEBI:57925"/>
        <dbReference type="ChEBI" id="CHEBI:61694"/>
        <dbReference type="EC" id="3.4.19.13"/>
    </reaction>
</comment>
<evidence type="ECO:0000256" key="5">
    <source>
        <dbReference type="ARBA" id="ARBA00022670"/>
    </source>
</evidence>
<accession>A0A5C3F9N6</accession>
<dbReference type="FunFam" id="1.10.246.130:FF:000005">
    <property type="entry name" value="Gamma-glutamyltranspeptidase 1, putative"/>
    <property type="match status" value="1"/>
</dbReference>
<dbReference type="FunFam" id="3.60.20.40:FF:000001">
    <property type="entry name" value="Gamma-glutamyltranspeptidase 1"/>
    <property type="match status" value="1"/>
</dbReference>
<feature type="binding site" evidence="12">
    <location>
        <begin position="485"/>
        <end position="487"/>
    </location>
    <ligand>
        <name>L-glutamate</name>
        <dbReference type="ChEBI" id="CHEBI:29985"/>
    </ligand>
</feature>
<feature type="binding site" evidence="12">
    <location>
        <position position="509"/>
    </location>
    <ligand>
        <name>L-glutamate</name>
        <dbReference type="ChEBI" id="CHEBI:29985"/>
    </ligand>
</feature>
<evidence type="ECO:0000256" key="7">
    <source>
        <dbReference type="ARBA" id="ARBA00022801"/>
    </source>
</evidence>
<keyword evidence="9 13" id="KW-0012">Acyltransferase</keyword>
<dbReference type="GO" id="GO:0103068">
    <property type="term" value="F:leukotriene C4 gamma-glutamyl transferase activity"/>
    <property type="evidence" value="ECO:0007669"/>
    <property type="project" value="UniProtKB-EC"/>
</dbReference>
<evidence type="ECO:0000256" key="13">
    <source>
        <dbReference type="RuleBase" id="RU368068"/>
    </source>
</evidence>
<keyword evidence="6 13" id="KW-0808">Transferase</keyword>
<dbReference type="PANTHER" id="PTHR11686">
    <property type="entry name" value="GAMMA GLUTAMYL TRANSPEPTIDASE"/>
    <property type="match status" value="1"/>
</dbReference>
<dbReference type="Proteomes" id="UP000323386">
    <property type="component" value="Unassembled WGS sequence"/>
</dbReference>
<evidence type="ECO:0000256" key="10">
    <source>
        <dbReference type="ARBA" id="ARBA00047417"/>
    </source>
</evidence>
<dbReference type="InterPro" id="IPR043137">
    <property type="entry name" value="GGT_ssub_C"/>
</dbReference>
<dbReference type="GO" id="GO:0036374">
    <property type="term" value="F:glutathione hydrolase activity"/>
    <property type="evidence" value="ECO:0007669"/>
    <property type="project" value="UniProtKB-UniRule"/>
</dbReference>
<comment type="pathway">
    <text evidence="3 13">Sulfur metabolism; glutathione metabolism.</text>
</comment>
<dbReference type="EC" id="2.3.2.2" evidence="13"/>
<dbReference type="InterPro" id="IPR000101">
    <property type="entry name" value="GGT_peptidase"/>
</dbReference>
<evidence type="ECO:0000256" key="3">
    <source>
        <dbReference type="ARBA" id="ARBA00005115"/>
    </source>
</evidence>
<organism evidence="16 17">
    <name type="scientific">Pseudozyma flocculosa</name>
    <dbReference type="NCBI Taxonomy" id="84751"/>
    <lineage>
        <taxon>Eukaryota</taxon>
        <taxon>Fungi</taxon>
        <taxon>Dikarya</taxon>
        <taxon>Basidiomycota</taxon>
        <taxon>Ustilaginomycotina</taxon>
        <taxon>Ustilaginomycetes</taxon>
        <taxon>Ustilaginales</taxon>
        <taxon>Ustilaginaceae</taxon>
        <taxon>Pseudozyma</taxon>
    </lineage>
</organism>
<dbReference type="GO" id="GO:0000324">
    <property type="term" value="C:fungal-type vacuole"/>
    <property type="evidence" value="ECO:0007669"/>
    <property type="project" value="TreeGrafter"/>
</dbReference>
<evidence type="ECO:0000313" key="17">
    <source>
        <dbReference type="Proteomes" id="UP000323386"/>
    </source>
</evidence>
<keyword evidence="15" id="KW-0472">Membrane</keyword>
<evidence type="ECO:0000256" key="1">
    <source>
        <dbReference type="ARBA" id="ARBA00001049"/>
    </source>
</evidence>
<feature type="compositionally biased region" description="Gly residues" evidence="14">
    <location>
        <begin position="34"/>
        <end position="44"/>
    </location>
</feature>
<feature type="region of interest" description="Disordered" evidence="14">
    <location>
        <begin position="1"/>
        <end position="45"/>
    </location>
</feature>
<reference evidence="16 17" key="1">
    <citation type="submission" date="2018-03" db="EMBL/GenBank/DDBJ databases">
        <authorList>
            <person name="Guldener U."/>
        </authorList>
    </citation>
    <scope>NUCLEOTIDE SEQUENCE [LARGE SCALE GENOMIC DNA]</scope>
    <source>
        <strain evidence="16 17">DAOM196992</strain>
    </source>
</reference>
<feature type="transmembrane region" description="Helical" evidence="15">
    <location>
        <begin position="51"/>
        <end position="68"/>
    </location>
</feature>
<dbReference type="Pfam" id="PF01019">
    <property type="entry name" value="G_glu_transpept"/>
    <property type="match status" value="2"/>
</dbReference>
<evidence type="ECO:0000256" key="4">
    <source>
        <dbReference type="ARBA" id="ARBA00009381"/>
    </source>
</evidence>
<feature type="binding site" evidence="12">
    <location>
        <begin position="537"/>
        <end position="538"/>
    </location>
    <ligand>
        <name>L-glutamate</name>
        <dbReference type="ChEBI" id="CHEBI:29985"/>
    </ligand>
</feature>
<evidence type="ECO:0000313" key="16">
    <source>
        <dbReference type="EMBL" id="SPO40355.1"/>
    </source>
</evidence>
<feature type="binding site" evidence="12">
    <location>
        <position position="193"/>
    </location>
    <ligand>
        <name>L-glutamate</name>
        <dbReference type="ChEBI" id="CHEBI:29985"/>
    </ligand>
</feature>
<comment type="catalytic activity">
    <reaction evidence="10 13">
        <text>an N-terminal (5-L-glutamyl)-[peptide] + an alpha-amino acid = 5-L-glutamyl amino acid + an N-terminal L-alpha-aminoacyl-[peptide]</text>
        <dbReference type="Rhea" id="RHEA:23904"/>
        <dbReference type="Rhea" id="RHEA-COMP:9780"/>
        <dbReference type="Rhea" id="RHEA-COMP:9795"/>
        <dbReference type="ChEBI" id="CHEBI:77644"/>
        <dbReference type="ChEBI" id="CHEBI:78597"/>
        <dbReference type="ChEBI" id="CHEBI:78599"/>
        <dbReference type="ChEBI" id="CHEBI:78608"/>
        <dbReference type="EC" id="2.3.2.2"/>
    </reaction>
</comment>
<keyword evidence="5" id="KW-0645">Protease</keyword>
<dbReference type="GO" id="GO:0006508">
    <property type="term" value="P:proteolysis"/>
    <property type="evidence" value="ECO:0007669"/>
    <property type="project" value="UniProtKB-KW"/>
</dbReference>
<dbReference type="InterPro" id="IPR029055">
    <property type="entry name" value="Ntn_hydrolases_N"/>
</dbReference>
<dbReference type="SUPFAM" id="SSF56235">
    <property type="entry name" value="N-terminal nucleophile aminohydrolases (Ntn hydrolases)"/>
    <property type="match status" value="1"/>
</dbReference>
<name>A0A5C3F9N6_9BASI</name>
<feature type="binding site" evidence="12">
    <location>
        <position position="560"/>
    </location>
    <ligand>
        <name>L-glutamate</name>
        <dbReference type="ChEBI" id="CHEBI:29985"/>
    </ligand>
</feature>
<keyword evidence="7 13" id="KW-0378">Hydrolase</keyword>
<protein>
    <recommendedName>
        <fullName evidence="13">Glutathione hydrolase</fullName>
        <ecNumber evidence="13">2.3.2.2</ecNumber>
        <ecNumber evidence="13">3.4.19.13</ecNumber>
    </recommendedName>
    <alternativeName>
        <fullName evidence="13">Gamma-glutamyltransferase</fullName>
    </alternativeName>
    <alternativeName>
        <fullName evidence="13">Gamma-glutamyltranspeptidase</fullName>
    </alternativeName>
</protein>
<dbReference type="Gene3D" id="1.10.246.130">
    <property type="match status" value="1"/>
</dbReference>
<comment type="catalytic activity">
    <reaction evidence="1 13">
        <text>an S-substituted glutathione + H2O = an S-substituted L-cysteinylglycine + L-glutamate</text>
        <dbReference type="Rhea" id="RHEA:59468"/>
        <dbReference type="ChEBI" id="CHEBI:15377"/>
        <dbReference type="ChEBI" id="CHEBI:29985"/>
        <dbReference type="ChEBI" id="CHEBI:90779"/>
        <dbReference type="ChEBI" id="CHEBI:143103"/>
        <dbReference type="EC" id="3.4.19.13"/>
    </reaction>
</comment>
<keyword evidence="17" id="KW-1185">Reference proteome</keyword>
<dbReference type="PRINTS" id="PR01210">
    <property type="entry name" value="GGTRANSPTASE"/>
</dbReference>
<dbReference type="GO" id="GO:0005886">
    <property type="term" value="C:plasma membrane"/>
    <property type="evidence" value="ECO:0007669"/>
    <property type="project" value="TreeGrafter"/>
</dbReference>
<dbReference type="EC" id="3.4.19.13" evidence="13"/>
<dbReference type="GO" id="GO:0006751">
    <property type="term" value="P:glutathione catabolic process"/>
    <property type="evidence" value="ECO:0007669"/>
    <property type="project" value="UniProtKB-UniRule"/>
</dbReference>
<keyword evidence="8" id="KW-0325">Glycoprotein</keyword>
<feature type="active site" description="Nucleophile" evidence="11">
    <location>
        <position position="467"/>
    </location>
</feature>
<proteinExistence type="inferred from homology"/>
<dbReference type="AlphaFoldDB" id="A0A5C3F9N6"/>
<evidence type="ECO:0000256" key="6">
    <source>
        <dbReference type="ARBA" id="ARBA00022679"/>
    </source>
</evidence>
<keyword evidence="15" id="KW-1133">Transmembrane helix</keyword>
<evidence type="ECO:0000256" key="12">
    <source>
        <dbReference type="PIRSR" id="PIRSR600101-2"/>
    </source>
</evidence>
<evidence type="ECO:0000256" key="11">
    <source>
        <dbReference type="PIRSR" id="PIRSR600101-1"/>
    </source>
</evidence>
<evidence type="ECO:0000256" key="2">
    <source>
        <dbReference type="ARBA" id="ARBA00001089"/>
    </source>
</evidence>
<comment type="similarity">
    <text evidence="4">Belongs to the gamma-glutamyltransferase family.</text>
</comment>
<dbReference type="InterPro" id="IPR043138">
    <property type="entry name" value="GGT_lsub"/>
</dbReference>
<gene>
    <name evidence="16" type="ORF">PSFLO_05837</name>
</gene>
<dbReference type="EMBL" id="OOIP01000019">
    <property type="protein sequence ID" value="SPO40355.1"/>
    <property type="molecule type" value="Genomic_DNA"/>
</dbReference>
<sequence length="660" mass="70210">MATQASRGDETTPLITPASPTPRPRSRTGTPHLSGGGGGGGGGASKRKSTVLILGSIFFSAILVSLVLRQISNEFRDAPPSHFPPGSDQRGRLHPAFLAKGRRGAVAAENVVCSRIGVDALRDGGSAVDAAVAATLCTGVLNMFSSGIGGGGFMLVRDPTGCNDAKGTTSAGHRDDGTSARGRCASYTSIDFRETGPAAANTTMYEGRMDQARFGGLSVGVPGELRGLQEAHRRWGRLPWKRLVMPSVHLAEQTTVSKELARRLVLFGQFMYDDRAWSDIFVDPATGLLKKEGDTIRRTAYAHTLRAVAERGADALYRGPIADSIVDTVQRRGGILTHADLEAYRTVVGPAVRGDWLGGRRVFTTPAPTSGPILLSMLNVLSLYPSYVAEGATGLNVHRLIESLKFGFAQRTELADPAFMAPEGLARIDEIPTPAEARRVRANITDDATHPLAYYGPKFDIVDDHGTMHLSVVDEHGGAVALTSTVNLIFGSRVLDERTGIILNDEMDDTSTPGVPNAFGLAPSPYNYPEAGKRPLSSTCPTIVEHDDGSVDLVIGGSGGSRIFGSVAQTMLQREWGRDLSDAIEQPRVHHQLLPTMVTAESGYAEKTLNALRGRGHEVLEFDINLAVAEVQAVEASGRGRTRSVRAASDSRKGGIAVAY</sequence>
<dbReference type="Gene3D" id="3.60.20.40">
    <property type="match status" value="1"/>
</dbReference>
<dbReference type="PANTHER" id="PTHR11686:SF9">
    <property type="entry name" value="RE13973P"/>
    <property type="match status" value="1"/>
</dbReference>
<dbReference type="OrthoDB" id="1081007at2759"/>